<keyword evidence="5 7" id="KW-1133">Transmembrane helix</keyword>
<keyword evidence="10" id="KW-1185">Reference proteome</keyword>
<feature type="domain" description="ABC transmembrane type-1" evidence="8">
    <location>
        <begin position="96"/>
        <end position="311"/>
    </location>
</feature>
<gene>
    <name evidence="9" type="ORF">H7B67_27550</name>
</gene>
<proteinExistence type="inferred from homology"/>
<dbReference type="EMBL" id="JACJVQ010000025">
    <property type="protein sequence ID" value="MBB6637900.1"/>
    <property type="molecule type" value="Genomic_DNA"/>
</dbReference>
<dbReference type="PROSITE" id="PS50928">
    <property type="entry name" value="ABC_TM1"/>
    <property type="match status" value="1"/>
</dbReference>
<reference evidence="9 10" key="1">
    <citation type="submission" date="2020-08" db="EMBL/GenBank/DDBJ databases">
        <title>Cohnella phylogeny.</title>
        <authorList>
            <person name="Dunlap C."/>
        </authorList>
    </citation>
    <scope>NUCLEOTIDE SEQUENCE [LARGE SCALE GENOMIC DNA]</scope>
    <source>
        <strain evidence="9 10">DSM 25241</strain>
    </source>
</reference>
<comment type="caution">
    <text evidence="9">The sequence shown here is derived from an EMBL/GenBank/DDBJ whole genome shotgun (WGS) entry which is preliminary data.</text>
</comment>
<evidence type="ECO:0000313" key="9">
    <source>
        <dbReference type="EMBL" id="MBB6637900.1"/>
    </source>
</evidence>
<feature type="transmembrane region" description="Helical" evidence="7">
    <location>
        <begin position="184"/>
        <end position="204"/>
    </location>
</feature>
<protein>
    <submittedName>
        <fullName evidence="9">ABC transporter permease</fullName>
    </submittedName>
</protein>
<evidence type="ECO:0000256" key="1">
    <source>
        <dbReference type="ARBA" id="ARBA00004651"/>
    </source>
</evidence>
<dbReference type="Gene3D" id="1.10.3720.10">
    <property type="entry name" value="MetI-like"/>
    <property type="match status" value="1"/>
</dbReference>
<accession>A0A841T751</accession>
<dbReference type="PANTHER" id="PTHR43163:SF9">
    <property type="entry name" value="ABC TRANSPORTER PERMEASE PROTEIN"/>
    <property type="match status" value="1"/>
</dbReference>
<dbReference type="InterPro" id="IPR000515">
    <property type="entry name" value="MetI-like"/>
</dbReference>
<evidence type="ECO:0000259" key="8">
    <source>
        <dbReference type="PROSITE" id="PS50928"/>
    </source>
</evidence>
<feature type="transmembrane region" description="Helical" evidence="7">
    <location>
        <begin position="143"/>
        <end position="164"/>
    </location>
</feature>
<feature type="transmembrane region" description="Helical" evidence="7">
    <location>
        <begin position="100"/>
        <end position="122"/>
    </location>
</feature>
<feature type="transmembrane region" description="Helical" evidence="7">
    <location>
        <begin position="242"/>
        <end position="270"/>
    </location>
</feature>
<evidence type="ECO:0000256" key="6">
    <source>
        <dbReference type="ARBA" id="ARBA00023136"/>
    </source>
</evidence>
<dbReference type="PANTHER" id="PTHR43163">
    <property type="entry name" value="DIPEPTIDE TRANSPORT SYSTEM PERMEASE PROTEIN DPPB-RELATED"/>
    <property type="match status" value="1"/>
</dbReference>
<dbReference type="CDD" id="cd06261">
    <property type="entry name" value="TM_PBP2"/>
    <property type="match status" value="1"/>
</dbReference>
<comment type="similarity">
    <text evidence="7">Belongs to the binding-protein-dependent transport system permease family.</text>
</comment>
<evidence type="ECO:0000256" key="5">
    <source>
        <dbReference type="ARBA" id="ARBA00022989"/>
    </source>
</evidence>
<keyword evidence="2 7" id="KW-0813">Transport</keyword>
<evidence type="ECO:0000256" key="7">
    <source>
        <dbReference type="RuleBase" id="RU363032"/>
    </source>
</evidence>
<feature type="transmembrane region" description="Helical" evidence="7">
    <location>
        <begin position="290"/>
        <end position="314"/>
    </location>
</feature>
<dbReference type="GO" id="GO:0005886">
    <property type="term" value="C:plasma membrane"/>
    <property type="evidence" value="ECO:0007669"/>
    <property type="project" value="UniProtKB-SubCell"/>
</dbReference>
<evidence type="ECO:0000313" key="10">
    <source>
        <dbReference type="Proteomes" id="UP000535838"/>
    </source>
</evidence>
<evidence type="ECO:0000256" key="3">
    <source>
        <dbReference type="ARBA" id="ARBA00022475"/>
    </source>
</evidence>
<dbReference type="RefSeq" id="WP_185123109.1">
    <property type="nucleotide sequence ID" value="NZ_JACJVQ010000025.1"/>
</dbReference>
<dbReference type="SUPFAM" id="SSF161098">
    <property type="entry name" value="MetI-like"/>
    <property type="match status" value="1"/>
</dbReference>
<dbReference type="Pfam" id="PF19300">
    <property type="entry name" value="BPD_transp_1_N"/>
    <property type="match status" value="1"/>
</dbReference>
<dbReference type="InterPro" id="IPR045621">
    <property type="entry name" value="BPD_transp_1_N"/>
</dbReference>
<keyword evidence="6 7" id="KW-0472">Membrane</keyword>
<name>A0A841T751_9BACL</name>
<organism evidence="9 10">
    <name type="scientific">Cohnella thailandensis</name>
    <dbReference type="NCBI Taxonomy" id="557557"/>
    <lineage>
        <taxon>Bacteria</taxon>
        <taxon>Bacillati</taxon>
        <taxon>Bacillota</taxon>
        <taxon>Bacilli</taxon>
        <taxon>Bacillales</taxon>
        <taxon>Paenibacillaceae</taxon>
        <taxon>Cohnella</taxon>
    </lineage>
</organism>
<dbReference type="InterPro" id="IPR035906">
    <property type="entry name" value="MetI-like_sf"/>
</dbReference>
<comment type="subcellular location">
    <subcellularLocation>
        <location evidence="1 7">Cell membrane</location>
        <topology evidence="1 7">Multi-pass membrane protein</topology>
    </subcellularLocation>
</comment>
<evidence type="ECO:0000256" key="2">
    <source>
        <dbReference type="ARBA" id="ARBA00022448"/>
    </source>
</evidence>
<evidence type="ECO:0000256" key="4">
    <source>
        <dbReference type="ARBA" id="ARBA00022692"/>
    </source>
</evidence>
<dbReference type="GO" id="GO:0055085">
    <property type="term" value="P:transmembrane transport"/>
    <property type="evidence" value="ECO:0007669"/>
    <property type="project" value="InterPro"/>
</dbReference>
<dbReference type="Pfam" id="PF00528">
    <property type="entry name" value="BPD_transp_1"/>
    <property type="match status" value="1"/>
</dbReference>
<keyword evidence="3" id="KW-1003">Cell membrane</keyword>
<sequence length="321" mass="35002">MGRYIGKRILTGALTVLAAIVLSFLLIHLAPGDPASILSGMDSPSPEMEEALRVKYGLDQPLLSQLWTYLKNLAQGDLGESISNSRPVAELIAERLGPTLLLSLTTAVLSLVLGTALGIYCARRAGSKLDAAMNGVSYLFDSMPGFWLGMMLILIFASSLKILPTAGMVDLRGGYTGFAHYMDVLKHLVLPGLTLTLISTPYFFRIARSSVIQVMSEDFITTLRATGMSESRIFNKYVFKNAILPTVTVFGITLAYIFTGVAVIEIVFSWPGMGSFMLKAIGNRDYPLLMGIYLILSISVAVCMIVVDVIYAFIDPRIRYS</sequence>
<dbReference type="AlphaFoldDB" id="A0A841T751"/>
<keyword evidence="4 7" id="KW-0812">Transmembrane</keyword>
<dbReference type="Proteomes" id="UP000535838">
    <property type="component" value="Unassembled WGS sequence"/>
</dbReference>